<dbReference type="GO" id="GO:0004197">
    <property type="term" value="F:cysteine-type endopeptidase activity"/>
    <property type="evidence" value="ECO:0007669"/>
    <property type="project" value="InterPro"/>
</dbReference>
<dbReference type="PANTHER" id="PTHR48104:SF30">
    <property type="entry name" value="METACASPASE-1"/>
    <property type="match status" value="1"/>
</dbReference>
<dbReference type="AlphaFoldDB" id="A0A6J4JLX8"/>
<dbReference type="PROSITE" id="PS51318">
    <property type="entry name" value="TAT"/>
    <property type="match status" value="1"/>
</dbReference>
<dbReference type="Gene3D" id="3.40.50.1460">
    <property type="match status" value="1"/>
</dbReference>
<dbReference type="InterPro" id="IPR029030">
    <property type="entry name" value="Caspase-like_dom_sf"/>
</dbReference>
<proteinExistence type="predicted"/>
<gene>
    <name evidence="2" type="ORF">AVDCRST_MAG92-3606</name>
</gene>
<dbReference type="InterPro" id="IPR050452">
    <property type="entry name" value="Metacaspase"/>
</dbReference>
<dbReference type="EMBL" id="CADCTM010000616">
    <property type="protein sequence ID" value="CAA9281925.1"/>
    <property type="molecule type" value="Genomic_DNA"/>
</dbReference>
<dbReference type="GO" id="GO:0005737">
    <property type="term" value="C:cytoplasm"/>
    <property type="evidence" value="ECO:0007669"/>
    <property type="project" value="TreeGrafter"/>
</dbReference>
<dbReference type="PANTHER" id="PTHR48104">
    <property type="entry name" value="METACASPASE-4"/>
    <property type="match status" value="1"/>
</dbReference>
<sequence>MGLNRRTFLQQALLAFASLGVSETVLSLLGDKSLAVPILDRYFQALAQPGGRKLALLVGINQYPRSAALSGCVTDVELQRELLIHRFGFNASDVLTLTDSQATRADIETAFIEHLSNQAKAGDVVVFHFSGYGSQVKMSDSQTDSLISLSNSLVPVDSLLPTKGAATANDLLEETLILLLRSLNTDQVTTVLDTSYTPHPNILQGNLRVRSCPNPPAESPNGGELAFQEQVLLRLKSSREQLKKQNPQLPGIVLAAASPTQPATEALWNGFSAGLFTYALTQHLWQATPATTVQISVSRAAGMVKQLAGKEQQPQLIGQKSLDAPLLAYYLPPDPSIGADGVVTAVEDNGKHVQIWLAGLPATVLEYYGSNSLLSLSPAKTAEPTLESEASVPVWAFKSPQLQLRSKEGLTARARIVSTTAENYPLEVGQLVREAVRVLPHNLGLTVALDVRLERIERVDATSAFAGIGAVSSVVVAGEQAADYLFGKVLETQAIESGEVLTHAGGYGLFYLASEPIRSTTGEAGEAVKSAVTRLTPKLKTLLAAKLLRLTANEGSSRLGIRASLERVAPQATVVMQRETLRASGAAPGVLEAKNQPYLMPGSGSAVPSVPIGSRVQYRLENYSGAEVYFMLLGFDAGGNAIALYKLRSLQDQPSDPKPPLVDAVIAPGNSLILPQSVVTADWVIPGPSGLAEVQLICSRAPFTKAIALLESSRRLKAESEQIRDLLNPLEVAQAVLQDLHASSATLATTSTSAPDSTNTVSDTYALDVNAWATLSFIYQVV</sequence>
<dbReference type="SUPFAM" id="SSF52129">
    <property type="entry name" value="Caspase-like"/>
    <property type="match status" value="1"/>
</dbReference>
<dbReference type="InterPro" id="IPR011600">
    <property type="entry name" value="Pept_C14_caspase"/>
</dbReference>
<dbReference type="Pfam" id="PF00656">
    <property type="entry name" value="Peptidase_C14"/>
    <property type="match status" value="1"/>
</dbReference>
<accession>A0A6J4JLX8</accession>
<dbReference type="PIRSF" id="PIRSF007398">
    <property type="entry name" value="Sll0148_caspase"/>
    <property type="match status" value="1"/>
</dbReference>
<dbReference type="InterPro" id="IPR006311">
    <property type="entry name" value="TAT_signal"/>
</dbReference>
<evidence type="ECO:0000259" key="1">
    <source>
        <dbReference type="Pfam" id="PF00656"/>
    </source>
</evidence>
<evidence type="ECO:0000313" key="2">
    <source>
        <dbReference type="EMBL" id="CAA9281925.1"/>
    </source>
</evidence>
<name>A0A6J4JLX8_9CYAN</name>
<protein>
    <submittedName>
        <fullName evidence="2">Caspase-1, p20</fullName>
    </submittedName>
</protein>
<dbReference type="InterPro" id="IPR011189">
    <property type="entry name" value="UCP_caspase_lke"/>
</dbReference>
<organism evidence="2">
    <name type="scientific">uncultured Coleofasciculus sp</name>
    <dbReference type="NCBI Taxonomy" id="1267456"/>
    <lineage>
        <taxon>Bacteria</taxon>
        <taxon>Bacillati</taxon>
        <taxon>Cyanobacteriota</taxon>
        <taxon>Cyanophyceae</taxon>
        <taxon>Coleofasciculales</taxon>
        <taxon>Coleofasciculaceae</taxon>
        <taxon>Coleofasciculus</taxon>
        <taxon>environmental samples</taxon>
    </lineage>
</organism>
<dbReference type="GO" id="GO:0006508">
    <property type="term" value="P:proteolysis"/>
    <property type="evidence" value="ECO:0007669"/>
    <property type="project" value="InterPro"/>
</dbReference>
<feature type="domain" description="Peptidase C14 caspase" evidence="1">
    <location>
        <begin position="52"/>
        <end position="317"/>
    </location>
</feature>
<reference evidence="2" key="1">
    <citation type="submission" date="2020-02" db="EMBL/GenBank/DDBJ databases">
        <authorList>
            <person name="Meier V. D."/>
        </authorList>
    </citation>
    <scope>NUCLEOTIDE SEQUENCE</scope>
    <source>
        <strain evidence="2">AVDCRST_MAG92</strain>
    </source>
</reference>